<keyword evidence="1" id="KW-1133">Transmembrane helix</keyword>
<accession>A0A0F9EDS2</accession>
<comment type="caution">
    <text evidence="2">The sequence shown here is derived from an EMBL/GenBank/DDBJ whole genome shotgun (WGS) entry which is preliminary data.</text>
</comment>
<gene>
    <name evidence="2" type="ORF">LCGC14_2165760</name>
</gene>
<feature type="transmembrane region" description="Helical" evidence="1">
    <location>
        <begin position="43"/>
        <end position="61"/>
    </location>
</feature>
<proteinExistence type="predicted"/>
<dbReference type="EMBL" id="LAZR01027867">
    <property type="protein sequence ID" value="KKL64366.1"/>
    <property type="molecule type" value="Genomic_DNA"/>
</dbReference>
<dbReference type="AlphaFoldDB" id="A0A0F9EDS2"/>
<keyword evidence="1" id="KW-0472">Membrane</keyword>
<organism evidence="2">
    <name type="scientific">marine sediment metagenome</name>
    <dbReference type="NCBI Taxonomy" id="412755"/>
    <lineage>
        <taxon>unclassified sequences</taxon>
        <taxon>metagenomes</taxon>
        <taxon>ecological metagenomes</taxon>
    </lineage>
</organism>
<evidence type="ECO:0000256" key="1">
    <source>
        <dbReference type="SAM" id="Phobius"/>
    </source>
</evidence>
<sequence length="67" mass="6717">MLHALADGAVELVHLAAGAAAERAVVCYVLGALAAGAAKAKGVYFAAGAALMTLSSVGRVLNSRRRH</sequence>
<name>A0A0F9EDS2_9ZZZZ</name>
<protein>
    <submittedName>
        <fullName evidence="2">Uncharacterized protein</fullName>
    </submittedName>
</protein>
<evidence type="ECO:0000313" key="2">
    <source>
        <dbReference type="EMBL" id="KKL64366.1"/>
    </source>
</evidence>
<reference evidence="2" key="1">
    <citation type="journal article" date="2015" name="Nature">
        <title>Complex archaea that bridge the gap between prokaryotes and eukaryotes.</title>
        <authorList>
            <person name="Spang A."/>
            <person name="Saw J.H."/>
            <person name="Jorgensen S.L."/>
            <person name="Zaremba-Niedzwiedzka K."/>
            <person name="Martijn J."/>
            <person name="Lind A.E."/>
            <person name="van Eijk R."/>
            <person name="Schleper C."/>
            <person name="Guy L."/>
            <person name="Ettema T.J."/>
        </authorList>
    </citation>
    <scope>NUCLEOTIDE SEQUENCE</scope>
</reference>
<keyword evidence="1" id="KW-0812">Transmembrane</keyword>